<reference evidence="2" key="1">
    <citation type="submission" date="2018-11" db="EMBL/GenBank/DDBJ databases">
        <title>Proposal to divide the Flavobacteriaceae and reorganize its genera based on Amino Acid Identity values calculated from whole genome sequences.</title>
        <authorList>
            <person name="Nicholson A.C."/>
            <person name="Gulvik C.A."/>
            <person name="Whitney A.M."/>
            <person name="Humrighouse B.W."/>
            <person name="Bell M."/>
            <person name="Holmes B."/>
            <person name="Steigerwalt A.B."/>
            <person name="Villarma A."/>
            <person name="Sheth M."/>
            <person name="Batra D."/>
            <person name="Pryor J."/>
            <person name="Bernardet J.-F."/>
            <person name="Hugo C."/>
            <person name="Kampfer P."/>
            <person name="Newman J.D."/>
            <person name="McQuiston J.R."/>
        </authorList>
    </citation>
    <scope>NUCLEOTIDE SEQUENCE [LARGE SCALE GENOMIC DNA]</scope>
    <source>
        <strain evidence="2">H4753</strain>
    </source>
</reference>
<gene>
    <name evidence="1" type="ORF">EIH08_06635</name>
</gene>
<name>A0A3G8WJH2_9FLAO</name>
<dbReference type="Proteomes" id="UP000282297">
    <property type="component" value="Chromosome"/>
</dbReference>
<dbReference type="AlphaFoldDB" id="A0A3G8WJH2"/>
<dbReference type="RefSeq" id="WP_124784632.1">
    <property type="nucleotide sequence ID" value="NZ_CP034171.1"/>
</dbReference>
<dbReference type="EMBL" id="CP034171">
    <property type="protein sequence ID" value="AZI20428.1"/>
    <property type="molecule type" value="Genomic_DNA"/>
</dbReference>
<proteinExistence type="predicted"/>
<protein>
    <submittedName>
        <fullName evidence="1">Uncharacterized protein</fullName>
    </submittedName>
</protein>
<evidence type="ECO:0000313" key="1">
    <source>
        <dbReference type="EMBL" id="AZI20428.1"/>
    </source>
</evidence>
<evidence type="ECO:0000313" key="2">
    <source>
        <dbReference type="Proteomes" id="UP000282297"/>
    </source>
</evidence>
<sequence>MQVNSLGEGCCSLHSLSAKIFDSSYCVIKNDIKIKTTMGGFCFLTGNVIDCPYLMENFSKEKRKKKKVHYPAGGKMQCNIFLKKIWTYFNSRRDFFQKTRKGLILSQHFPDGITLLSFFVFFLSGSAGGELQHFCYYKPAFNRSCEFEAAARVGKDSGMTVCQNLNLKFHCWYTGILLCAVTEAHRRQE</sequence>
<organism evidence="1 2">
    <name type="scientific">Chryseobacterium taklimakanense</name>
    <dbReference type="NCBI Taxonomy" id="536441"/>
    <lineage>
        <taxon>Bacteria</taxon>
        <taxon>Pseudomonadati</taxon>
        <taxon>Bacteroidota</taxon>
        <taxon>Flavobacteriia</taxon>
        <taxon>Flavobacteriales</taxon>
        <taxon>Weeksellaceae</taxon>
        <taxon>Chryseobacterium group</taxon>
        <taxon>Chryseobacterium</taxon>
    </lineage>
</organism>
<accession>A0A3G8WJH2</accession>